<keyword evidence="2" id="KW-1133">Transmembrane helix</keyword>
<protein>
    <recommendedName>
        <fullName evidence="5">RIN4 pathogenic type III effector avirulence factor Avr cleavage site domain-containing protein</fullName>
    </recommendedName>
</protein>
<dbReference type="PANTHER" id="PTHR33699:SF3">
    <property type="entry name" value="OS06G0347300 PROTEIN"/>
    <property type="match status" value="1"/>
</dbReference>
<evidence type="ECO:0008006" key="5">
    <source>
        <dbReference type="Google" id="ProtNLM"/>
    </source>
</evidence>
<proteinExistence type="predicted"/>
<name>A0AAE1VE26_9SOLA</name>
<dbReference type="AlphaFoldDB" id="A0AAE1VE26"/>
<accession>A0AAE1VE26</accession>
<dbReference type="EMBL" id="JAVYJV010000007">
    <property type="protein sequence ID" value="KAK4366458.1"/>
    <property type="molecule type" value="Genomic_DNA"/>
</dbReference>
<feature type="compositionally biased region" description="Polar residues" evidence="1">
    <location>
        <begin position="120"/>
        <end position="129"/>
    </location>
</feature>
<dbReference type="PANTHER" id="PTHR33699">
    <property type="entry name" value="EXPRESSED PROTEIN"/>
    <property type="match status" value="1"/>
</dbReference>
<feature type="compositionally biased region" description="Basic and acidic residues" evidence="1">
    <location>
        <begin position="97"/>
        <end position="116"/>
    </location>
</feature>
<keyword evidence="4" id="KW-1185">Reference proteome</keyword>
<comment type="caution">
    <text evidence="3">The sequence shown here is derived from an EMBL/GenBank/DDBJ whole genome shotgun (WGS) entry which is preliminary data.</text>
</comment>
<gene>
    <name evidence="3" type="ORF">RND71_014338</name>
</gene>
<keyword evidence="2" id="KW-0812">Transmembrane</keyword>
<evidence type="ECO:0000313" key="3">
    <source>
        <dbReference type="EMBL" id="KAK4366458.1"/>
    </source>
</evidence>
<sequence>MDLDISIIAQATVAFVFVMLLKQKVNKKDFKRSGGRIPVFGEWDKANELPITQYFECARQAGLIRHSCHSSLEENADLYFHKPHIYAIPNVPKKKAKGETNKKRCPEQKWTSKVEKVSGPQRQLTTMKSAQRPINAKPVDEDLYKIPPHLLPGYKRKRMFGFFSRCLAPPCKA</sequence>
<reference evidence="3" key="1">
    <citation type="submission" date="2023-12" db="EMBL/GenBank/DDBJ databases">
        <title>Genome assembly of Anisodus tanguticus.</title>
        <authorList>
            <person name="Wang Y.-J."/>
        </authorList>
    </citation>
    <scope>NUCLEOTIDE SEQUENCE</scope>
    <source>
        <strain evidence="3">KB-2021</strain>
        <tissue evidence="3">Leaf</tissue>
    </source>
</reference>
<feature type="transmembrane region" description="Helical" evidence="2">
    <location>
        <begin position="6"/>
        <end position="22"/>
    </location>
</feature>
<feature type="region of interest" description="Disordered" evidence="1">
    <location>
        <begin position="96"/>
        <end position="129"/>
    </location>
</feature>
<evidence type="ECO:0000256" key="1">
    <source>
        <dbReference type="SAM" id="MobiDB-lite"/>
    </source>
</evidence>
<keyword evidence="2" id="KW-0472">Membrane</keyword>
<evidence type="ECO:0000256" key="2">
    <source>
        <dbReference type="SAM" id="Phobius"/>
    </source>
</evidence>
<evidence type="ECO:0000313" key="4">
    <source>
        <dbReference type="Proteomes" id="UP001291623"/>
    </source>
</evidence>
<organism evidence="3 4">
    <name type="scientific">Anisodus tanguticus</name>
    <dbReference type="NCBI Taxonomy" id="243964"/>
    <lineage>
        <taxon>Eukaryota</taxon>
        <taxon>Viridiplantae</taxon>
        <taxon>Streptophyta</taxon>
        <taxon>Embryophyta</taxon>
        <taxon>Tracheophyta</taxon>
        <taxon>Spermatophyta</taxon>
        <taxon>Magnoliopsida</taxon>
        <taxon>eudicotyledons</taxon>
        <taxon>Gunneridae</taxon>
        <taxon>Pentapetalae</taxon>
        <taxon>asterids</taxon>
        <taxon>lamiids</taxon>
        <taxon>Solanales</taxon>
        <taxon>Solanaceae</taxon>
        <taxon>Solanoideae</taxon>
        <taxon>Hyoscyameae</taxon>
        <taxon>Anisodus</taxon>
    </lineage>
</organism>
<dbReference type="Proteomes" id="UP001291623">
    <property type="component" value="Unassembled WGS sequence"/>
</dbReference>